<sequence>MKIFSHCFQNSISKQLQCYCGSLSRLYIRISDTYFLEHLIEHIPAIEYLSIKFNEQFDIHSRSMSSIQKLSQSNGEWSKKVPKLRCFILKTFITNDAGFSYLKWLLNNLNHIQKLKLYLAGEKSRRENQSIWKYLIDANFVRQYCLPDLITNLVDFDFYISSYSEILSIDVEKVINSFKSDPFFISRQWTNVTYFYDPIISYQHLFSMNVNVQLQVFNGLINYPYIFQWPNIRQIRIHIHPSLYFFLEKFDKVFPNVSTITVVMEKSIINNESDHILSFTKPFEIDPNKMTNIQFRNVTKLKFGHIFMRLTYACDESMDRNRERAKLLAHLISMPVQLKYLLVRNFQWFLHVVEYASDQLKKDALNNVRYAEFGIPSCNCGSNQSIYIGKHLVTFLKIYMPDLQTLRLWRPDDFPWTTTRPDLPEVRHRMTLIARWMKYLHTPESIAQHVIVFEKDLCQLIEQLKEFVFLDIYGSIPFEKVAAYQSMVETRFPNGRSYVSQSRFCLWL</sequence>
<dbReference type="EMBL" id="CAJNRE010013109">
    <property type="protein sequence ID" value="CAF2116522.1"/>
    <property type="molecule type" value="Genomic_DNA"/>
</dbReference>
<accession>A0A816VRA2</accession>
<evidence type="ECO:0000313" key="2">
    <source>
        <dbReference type="Proteomes" id="UP000663824"/>
    </source>
</evidence>
<evidence type="ECO:0000313" key="1">
    <source>
        <dbReference type="EMBL" id="CAF2116522.1"/>
    </source>
</evidence>
<dbReference type="AlphaFoldDB" id="A0A816VRA2"/>
<organism evidence="1 2">
    <name type="scientific">Rotaria magnacalcarata</name>
    <dbReference type="NCBI Taxonomy" id="392030"/>
    <lineage>
        <taxon>Eukaryota</taxon>
        <taxon>Metazoa</taxon>
        <taxon>Spiralia</taxon>
        <taxon>Gnathifera</taxon>
        <taxon>Rotifera</taxon>
        <taxon>Eurotatoria</taxon>
        <taxon>Bdelloidea</taxon>
        <taxon>Philodinida</taxon>
        <taxon>Philodinidae</taxon>
        <taxon>Rotaria</taxon>
    </lineage>
</organism>
<name>A0A816VRA2_9BILA</name>
<gene>
    <name evidence="1" type="ORF">MBJ925_LOCUS25080</name>
</gene>
<dbReference type="Proteomes" id="UP000663824">
    <property type="component" value="Unassembled WGS sequence"/>
</dbReference>
<protein>
    <submittedName>
        <fullName evidence="1">Uncharacterized protein</fullName>
    </submittedName>
</protein>
<reference evidence="1" key="1">
    <citation type="submission" date="2021-02" db="EMBL/GenBank/DDBJ databases">
        <authorList>
            <person name="Nowell W R."/>
        </authorList>
    </citation>
    <scope>NUCLEOTIDE SEQUENCE</scope>
</reference>
<proteinExistence type="predicted"/>
<comment type="caution">
    <text evidence="1">The sequence shown here is derived from an EMBL/GenBank/DDBJ whole genome shotgun (WGS) entry which is preliminary data.</text>
</comment>